<dbReference type="RefSeq" id="WP_061280838.1">
    <property type="nucleotide sequence ID" value="NZ_LFOM01000017.1"/>
</dbReference>
<keyword evidence="2" id="KW-0812">Transmembrane</keyword>
<evidence type="ECO:0000256" key="1">
    <source>
        <dbReference type="SAM" id="Coils"/>
    </source>
</evidence>
<reference evidence="5 6" key="1">
    <citation type="submission" date="2019-02" db="EMBL/GenBank/DDBJ databases">
        <title>Genome sequencing of Clostridium botulinum clinical isolates.</title>
        <authorList>
            <person name="Brunt J."/>
            <person name="Van Vliet A.H.M."/>
            <person name="Stringer S.C."/>
            <person name="Grant K.A."/>
            <person name="Carter A.C."/>
            <person name="Peck M.W."/>
        </authorList>
    </citation>
    <scope>NUCLEOTIDE SEQUENCE [LARGE SCALE GENOMIC DNA]</scope>
    <source>
        <strain evidence="5 6">H113700579</strain>
    </source>
</reference>
<feature type="transmembrane region" description="Helical" evidence="2">
    <location>
        <begin position="83"/>
        <end position="104"/>
    </location>
</feature>
<sequence>MKKIYKILTLVILIFIVSSPVVYAVNDETMSEYEIMTKYYELKDENQKLKDKYNDLEQKWANEKIDIGNKKSNMDDRVTKIEIIGSALFIVFSVLAPMGITIYVKKHIKDKIEELAKTKIDIMIEKEMVNKIDEKISKQVEKEKGLVEKMILDRKTEKILMETKKILAISKNNDDEEEIKKLLKQFKELKTVMLGKQYNVDAYDVILFNDINGEIKDAEMKEIIDDNINKSAVYFYFNKRNINNPKINKMFRYEKNENINFAKSNSTICGNLLDLMKYQEDILCSRD</sequence>
<name>A0A6B4HTN9_CLOBO</name>
<dbReference type="Proteomes" id="UP000472355">
    <property type="component" value="Unassembled WGS sequence"/>
</dbReference>
<organism evidence="5 6">
    <name type="scientific">Clostridium botulinum</name>
    <dbReference type="NCBI Taxonomy" id="1491"/>
    <lineage>
        <taxon>Bacteria</taxon>
        <taxon>Bacillati</taxon>
        <taxon>Bacillota</taxon>
        <taxon>Clostridia</taxon>
        <taxon>Eubacteriales</taxon>
        <taxon>Clostridiaceae</taxon>
        <taxon>Clostridium</taxon>
    </lineage>
</organism>
<gene>
    <name evidence="5" type="ORF">EXM65_08430</name>
</gene>
<feature type="chain" id="PRO_5038620210" description="Nucleotidyltransferase-Associated Rossmannoid Fold domain-containing protein" evidence="3">
    <location>
        <begin position="25"/>
        <end position="287"/>
    </location>
</feature>
<feature type="signal peptide" evidence="3">
    <location>
        <begin position="1"/>
        <end position="24"/>
    </location>
</feature>
<feature type="domain" description="Nucleotidyltransferase-Associated Rossmannoid Fold" evidence="4">
    <location>
        <begin position="164"/>
        <end position="280"/>
    </location>
</feature>
<evidence type="ECO:0000256" key="2">
    <source>
        <dbReference type="SAM" id="Phobius"/>
    </source>
</evidence>
<evidence type="ECO:0000259" key="4">
    <source>
        <dbReference type="Pfam" id="PF20299"/>
    </source>
</evidence>
<protein>
    <recommendedName>
        <fullName evidence="4">Nucleotidyltransferase-Associated Rossmannoid Fold domain-containing protein</fullName>
    </recommendedName>
</protein>
<evidence type="ECO:0000256" key="3">
    <source>
        <dbReference type="SAM" id="SignalP"/>
    </source>
</evidence>
<evidence type="ECO:0000313" key="5">
    <source>
        <dbReference type="EMBL" id="NFA42598.1"/>
    </source>
</evidence>
<comment type="caution">
    <text evidence="5">The sequence shown here is derived from an EMBL/GenBank/DDBJ whole genome shotgun (WGS) entry which is preliminary data.</text>
</comment>
<accession>A0A6B4HTN9</accession>
<keyword evidence="1" id="KW-0175">Coiled coil</keyword>
<keyword evidence="2" id="KW-1133">Transmembrane helix</keyword>
<dbReference type="AlphaFoldDB" id="A0A6B4HTN9"/>
<dbReference type="Pfam" id="PF20299">
    <property type="entry name" value="NARF"/>
    <property type="match status" value="1"/>
</dbReference>
<dbReference type="EMBL" id="SGKU01000019">
    <property type="protein sequence ID" value="NFA42598.1"/>
    <property type="molecule type" value="Genomic_DNA"/>
</dbReference>
<keyword evidence="2" id="KW-0472">Membrane</keyword>
<keyword evidence="3" id="KW-0732">Signal</keyword>
<feature type="coiled-coil region" evidence="1">
    <location>
        <begin position="39"/>
        <end position="66"/>
    </location>
</feature>
<proteinExistence type="predicted"/>
<dbReference type="InterPro" id="IPR046877">
    <property type="entry name" value="NARF"/>
</dbReference>
<evidence type="ECO:0000313" key="6">
    <source>
        <dbReference type="Proteomes" id="UP000472355"/>
    </source>
</evidence>